<feature type="domain" description="Cupin type-2" evidence="2">
    <location>
        <begin position="41"/>
        <end position="109"/>
    </location>
</feature>
<sequence>MKLIEHLSELAAYAPPGHSRTRNVRLVERDFCGSFEMILGELEPGGTADPHDHADEHQIIFVLEGECEVTLGDDPMQVCGPGTVIRIPPRVMHAVKVIGEKTLKLIVLYSPPLQPRAEEPLPPMKKASA</sequence>
<name>A0A420WB98_9PROT</name>
<reference evidence="3 4" key="1">
    <citation type="submission" date="2018-10" db="EMBL/GenBank/DDBJ databases">
        <title>Comparative analysis of microorganisms from saline springs in Andes Mountain Range, Colombia.</title>
        <authorList>
            <person name="Rubin E."/>
        </authorList>
    </citation>
    <scope>NUCLEOTIDE SEQUENCE [LARGE SCALE GENOMIC DNA]</scope>
    <source>
        <strain evidence="3 4">USBA 36</strain>
    </source>
</reference>
<evidence type="ECO:0000256" key="1">
    <source>
        <dbReference type="ARBA" id="ARBA00022723"/>
    </source>
</evidence>
<dbReference type="InterPro" id="IPR051610">
    <property type="entry name" value="GPI/OXD"/>
</dbReference>
<keyword evidence="1" id="KW-0479">Metal-binding</keyword>
<dbReference type="PANTHER" id="PTHR35848">
    <property type="entry name" value="OXALATE-BINDING PROTEIN"/>
    <property type="match status" value="1"/>
</dbReference>
<dbReference type="SUPFAM" id="SSF51182">
    <property type="entry name" value="RmlC-like cupins"/>
    <property type="match status" value="1"/>
</dbReference>
<dbReference type="GO" id="GO:0046872">
    <property type="term" value="F:metal ion binding"/>
    <property type="evidence" value="ECO:0007669"/>
    <property type="project" value="UniProtKB-KW"/>
</dbReference>
<organism evidence="3 4">
    <name type="scientific">Oceanibaculum indicum</name>
    <dbReference type="NCBI Taxonomy" id="526216"/>
    <lineage>
        <taxon>Bacteria</taxon>
        <taxon>Pseudomonadati</taxon>
        <taxon>Pseudomonadota</taxon>
        <taxon>Alphaproteobacteria</taxon>
        <taxon>Rhodospirillales</taxon>
        <taxon>Oceanibaculaceae</taxon>
        <taxon>Oceanibaculum</taxon>
    </lineage>
</organism>
<dbReference type="Pfam" id="PF07883">
    <property type="entry name" value="Cupin_2"/>
    <property type="match status" value="1"/>
</dbReference>
<accession>A0A420WB98</accession>
<dbReference type="InterPro" id="IPR011051">
    <property type="entry name" value="RmlC_Cupin_sf"/>
</dbReference>
<dbReference type="InterPro" id="IPR013096">
    <property type="entry name" value="Cupin_2"/>
</dbReference>
<dbReference type="PANTHER" id="PTHR35848:SF6">
    <property type="entry name" value="CUPIN TYPE-2 DOMAIN-CONTAINING PROTEIN"/>
    <property type="match status" value="1"/>
</dbReference>
<keyword evidence="3" id="KW-0560">Oxidoreductase</keyword>
<keyword evidence="3" id="KW-0223">Dioxygenase</keyword>
<evidence type="ECO:0000313" key="3">
    <source>
        <dbReference type="EMBL" id="RKQ68245.1"/>
    </source>
</evidence>
<dbReference type="AlphaFoldDB" id="A0A420WB98"/>
<evidence type="ECO:0000259" key="2">
    <source>
        <dbReference type="Pfam" id="PF07883"/>
    </source>
</evidence>
<protein>
    <submittedName>
        <fullName evidence="3">Quercetin dioxygenase-like cupin family protein</fullName>
    </submittedName>
</protein>
<dbReference type="OrthoDB" id="9811153at2"/>
<dbReference type="CDD" id="cd02208">
    <property type="entry name" value="cupin_RmlC-like"/>
    <property type="match status" value="1"/>
</dbReference>
<comment type="caution">
    <text evidence="3">The sequence shown here is derived from an EMBL/GenBank/DDBJ whole genome shotgun (WGS) entry which is preliminary data.</text>
</comment>
<dbReference type="Proteomes" id="UP000277424">
    <property type="component" value="Unassembled WGS sequence"/>
</dbReference>
<dbReference type="EMBL" id="RBIG01000003">
    <property type="protein sequence ID" value="RKQ68245.1"/>
    <property type="molecule type" value="Genomic_DNA"/>
</dbReference>
<evidence type="ECO:0000313" key="4">
    <source>
        <dbReference type="Proteomes" id="UP000277424"/>
    </source>
</evidence>
<dbReference type="RefSeq" id="WP_121220806.1">
    <property type="nucleotide sequence ID" value="NZ_RBIG01000003.1"/>
</dbReference>
<gene>
    <name evidence="3" type="ORF">BCL74_2721</name>
</gene>
<dbReference type="Gene3D" id="2.60.120.10">
    <property type="entry name" value="Jelly Rolls"/>
    <property type="match status" value="1"/>
</dbReference>
<dbReference type="InterPro" id="IPR014710">
    <property type="entry name" value="RmlC-like_jellyroll"/>
</dbReference>
<proteinExistence type="predicted"/>
<dbReference type="GO" id="GO:0051213">
    <property type="term" value="F:dioxygenase activity"/>
    <property type="evidence" value="ECO:0007669"/>
    <property type="project" value="UniProtKB-KW"/>
</dbReference>